<protein>
    <submittedName>
        <fullName evidence="3">Histidine phosphatase superfamily</fullName>
    </submittedName>
</protein>
<sequence>MSTSNTNAPLGAVILARHGDRQGFYQDPNGYTASDTAITPLGEVQNYQLGQMLRNLYAADDSPTKISGLSNTTLVPSQINSTADGGGEGGVIFDSAVALWQGFYPPNLSISIDTLANGSNITSPLGGYQYLQINTVLPADDVDLESWVNCPVWTNRTNSFYKSAEFLAVEAENKDFLNSLKPIVGNRSIALSNMYNLFDFLNVQSIHNATFAAEVNATGTNALAKARDLANYHEYGAFTDSTLDGIGNIAGRTMLPRVIGSLQDFAADSEVKIAHYHFSYKPFLSLFNMTNVDAGDAFLYPDAMVDYASAVTFELRENMAGTGHDVRFGFRNGSYVAGADFNFTYYPLFGSSSLDTDLDEFVSKLEPYLLPNTTTWCHACNNTVNSGCDVVALADNYQAQAEQLAAKSHFTPIGAGFIGFAVTLVVGLLVLAAMRALGLASFGKRAKPSRDERYPLGQAKGPDSIASSRF</sequence>
<feature type="region of interest" description="Disordered" evidence="1">
    <location>
        <begin position="447"/>
        <end position="470"/>
    </location>
</feature>
<gene>
    <name evidence="3" type="ORF">BCR35DRAFT_310734</name>
</gene>
<evidence type="ECO:0000256" key="2">
    <source>
        <dbReference type="SAM" id="Phobius"/>
    </source>
</evidence>
<organism evidence="3 4">
    <name type="scientific">Leucosporidium creatinivorum</name>
    <dbReference type="NCBI Taxonomy" id="106004"/>
    <lineage>
        <taxon>Eukaryota</taxon>
        <taxon>Fungi</taxon>
        <taxon>Dikarya</taxon>
        <taxon>Basidiomycota</taxon>
        <taxon>Pucciniomycotina</taxon>
        <taxon>Microbotryomycetes</taxon>
        <taxon>Leucosporidiales</taxon>
        <taxon>Leucosporidium</taxon>
    </lineage>
</organism>
<dbReference type="EMBL" id="MCGR01000109">
    <property type="protein sequence ID" value="ORY50682.1"/>
    <property type="molecule type" value="Genomic_DNA"/>
</dbReference>
<dbReference type="OrthoDB" id="258392at2759"/>
<evidence type="ECO:0000313" key="4">
    <source>
        <dbReference type="Proteomes" id="UP000193467"/>
    </source>
</evidence>
<keyword evidence="4" id="KW-1185">Reference proteome</keyword>
<evidence type="ECO:0000256" key="1">
    <source>
        <dbReference type="SAM" id="MobiDB-lite"/>
    </source>
</evidence>
<keyword evidence="2" id="KW-1133">Transmembrane helix</keyword>
<feature type="transmembrane region" description="Helical" evidence="2">
    <location>
        <begin position="413"/>
        <end position="437"/>
    </location>
</feature>
<reference evidence="3 4" key="1">
    <citation type="submission" date="2016-07" db="EMBL/GenBank/DDBJ databases">
        <title>Pervasive Adenine N6-methylation of Active Genes in Fungi.</title>
        <authorList>
            <consortium name="DOE Joint Genome Institute"/>
            <person name="Mondo S.J."/>
            <person name="Dannebaum R.O."/>
            <person name="Kuo R.C."/>
            <person name="Labutti K."/>
            <person name="Haridas S."/>
            <person name="Kuo A."/>
            <person name="Salamov A."/>
            <person name="Ahrendt S.R."/>
            <person name="Lipzen A."/>
            <person name="Sullivan W."/>
            <person name="Andreopoulos W.B."/>
            <person name="Clum A."/>
            <person name="Lindquist E."/>
            <person name="Daum C."/>
            <person name="Ramamoorthy G.K."/>
            <person name="Gryganskyi A."/>
            <person name="Culley D."/>
            <person name="Magnuson J.K."/>
            <person name="James T.Y."/>
            <person name="O'Malley M.A."/>
            <person name="Stajich J.E."/>
            <person name="Spatafora J.W."/>
            <person name="Visel A."/>
            <person name="Grigoriev I.V."/>
        </authorList>
    </citation>
    <scope>NUCLEOTIDE SEQUENCE [LARGE SCALE GENOMIC DNA]</scope>
    <source>
        <strain evidence="3 4">62-1032</strain>
    </source>
</reference>
<evidence type="ECO:0000313" key="3">
    <source>
        <dbReference type="EMBL" id="ORY50682.1"/>
    </source>
</evidence>
<dbReference type="InParanoid" id="A0A1Y2CUK9"/>
<dbReference type="Gene3D" id="3.40.50.1240">
    <property type="entry name" value="Phosphoglycerate mutase-like"/>
    <property type="match status" value="1"/>
</dbReference>
<dbReference type="InterPro" id="IPR029033">
    <property type="entry name" value="His_PPase_superfam"/>
</dbReference>
<dbReference type="SUPFAM" id="SSF53254">
    <property type="entry name" value="Phosphoglycerate mutase-like"/>
    <property type="match status" value="1"/>
</dbReference>
<dbReference type="Proteomes" id="UP000193467">
    <property type="component" value="Unassembled WGS sequence"/>
</dbReference>
<dbReference type="PANTHER" id="PTHR11567:SF142">
    <property type="entry name" value="PHOSPHOGLYCERATE MUTASE-LIKE PROTEIN"/>
    <property type="match status" value="1"/>
</dbReference>
<dbReference type="STRING" id="106004.A0A1Y2CUK9"/>
<dbReference type="PANTHER" id="PTHR11567">
    <property type="entry name" value="ACID PHOSPHATASE-RELATED"/>
    <property type="match status" value="1"/>
</dbReference>
<dbReference type="AlphaFoldDB" id="A0A1Y2CUK9"/>
<keyword evidence="2" id="KW-0472">Membrane</keyword>
<keyword evidence="2" id="KW-0812">Transmembrane</keyword>
<dbReference type="InterPro" id="IPR050645">
    <property type="entry name" value="Histidine_acid_phosphatase"/>
</dbReference>
<name>A0A1Y2CUK9_9BASI</name>
<comment type="caution">
    <text evidence="3">The sequence shown here is derived from an EMBL/GenBank/DDBJ whole genome shotgun (WGS) entry which is preliminary data.</text>
</comment>
<accession>A0A1Y2CUK9</accession>
<proteinExistence type="predicted"/>
<dbReference type="GO" id="GO:0016791">
    <property type="term" value="F:phosphatase activity"/>
    <property type="evidence" value="ECO:0007669"/>
    <property type="project" value="TreeGrafter"/>
</dbReference>